<feature type="domain" description="HTH tetR-type" evidence="6">
    <location>
        <begin position="9"/>
        <end position="69"/>
    </location>
</feature>
<evidence type="ECO:0000256" key="4">
    <source>
        <dbReference type="PROSITE-ProRule" id="PRU00335"/>
    </source>
</evidence>
<dbReference type="SUPFAM" id="SSF46689">
    <property type="entry name" value="Homeodomain-like"/>
    <property type="match status" value="1"/>
</dbReference>
<keyword evidence="1" id="KW-0805">Transcription regulation</keyword>
<feature type="region of interest" description="Disordered" evidence="5">
    <location>
        <begin position="178"/>
        <end position="203"/>
    </location>
</feature>
<proteinExistence type="predicted"/>
<name>A0ABX5VK51_9MICO</name>
<dbReference type="InterPro" id="IPR050109">
    <property type="entry name" value="HTH-type_TetR-like_transc_reg"/>
</dbReference>
<dbReference type="PROSITE" id="PS50977">
    <property type="entry name" value="HTH_TETR_2"/>
    <property type="match status" value="1"/>
</dbReference>
<evidence type="ECO:0000313" key="7">
    <source>
        <dbReference type="EMBL" id="QDB78822.1"/>
    </source>
</evidence>
<dbReference type="SUPFAM" id="SSF48498">
    <property type="entry name" value="Tetracyclin repressor-like, C-terminal domain"/>
    <property type="match status" value="1"/>
</dbReference>
<keyword evidence="8" id="KW-1185">Reference proteome</keyword>
<dbReference type="Pfam" id="PF00440">
    <property type="entry name" value="TetR_N"/>
    <property type="match status" value="1"/>
</dbReference>
<evidence type="ECO:0000256" key="5">
    <source>
        <dbReference type="SAM" id="MobiDB-lite"/>
    </source>
</evidence>
<dbReference type="InterPro" id="IPR036271">
    <property type="entry name" value="Tet_transcr_reg_TetR-rel_C_sf"/>
</dbReference>
<evidence type="ECO:0000313" key="8">
    <source>
        <dbReference type="Proteomes" id="UP000313948"/>
    </source>
</evidence>
<gene>
    <name evidence="7" type="ORF">FE251_05115</name>
</gene>
<protein>
    <submittedName>
        <fullName evidence="7">WHG domain-containing protein</fullName>
    </submittedName>
</protein>
<keyword evidence="2 4" id="KW-0238">DNA-binding</keyword>
<sequence>MPRPRPHDAALRATLVELASAAVAERGSAGLSLRTVAAQAGTTTAAVYTLFGGRDGLVAAVVEEGFRRFAEHLAAVPRSADPGADLLALGLAYRDNALANPHFYRVMFGPAPEQGGAAAPTTAQPTFRVLREAVARVPGVPDADELALRLWALAHGLVSLELAGLLPGGREERDARYREALLASRRAPDPGPGTEVTPRRPPG</sequence>
<accession>A0ABX5VK51</accession>
<dbReference type="Gene3D" id="1.10.357.10">
    <property type="entry name" value="Tetracycline Repressor, domain 2"/>
    <property type="match status" value="1"/>
</dbReference>
<evidence type="ECO:0000256" key="3">
    <source>
        <dbReference type="ARBA" id="ARBA00023163"/>
    </source>
</evidence>
<dbReference type="RefSeq" id="WP_139073595.1">
    <property type="nucleotide sequence ID" value="NZ_CP040899.1"/>
</dbReference>
<keyword evidence="3" id="KW-0804">Transcription</keyword>
<dbReference type="InterPro" id="IPR025996">
    <property type="entry name" value="MT1864/Rv1816-like_C"/>
</dbReference>
<evidence type="ECO:0000256" key="1">
    <source>
        <dbReference type="ARBA" id="ARBA00023015"/>
    </source>
</evidence>
<dbReference type="PANTHER" id="PTHR30055">
    <property type="entry name" value="HTH-TYPE TRANSCRIPTIONAL REGULATOR RUTR"/>
    <property type="match status" value="1"/>
</dbReference>
<evidence type="ECO:0000256" key="2">
    <source>
        <dbReference type="ARBA" id="ARBA00023125"/>
    </source>
</evidence>
<dbReference type="Proteomes" id="UP000313948">
    <property type="component" value="Chromosome"/>
</dbReference>
<dbReference type="Pfam" id="PF13305">
    <property type="entry name" value="TetR_C_33"/>
    <property type="match status" value="1"/>
</dbReference>
<evidence type="ECO:0000259" key="6">
    <source>
        <dbReference type="PROSITE" id="PS50977"/>
    </source>
</evidence>
<dbReference type="InterPro" id="IPR009057">
    <property type="entry name" value="Homeodomain-like_sf"/>
</dbReference>
<organism evidence="7 8">
    <name type="scientific">Georgenia wutianyii</name>
    <dbReference type="NCBI Taxonomy" id="2585135"/>
    <lineage>
        <taxon>Bacteria</taxon>
        <taxon>Bacillati</taxon>
        <taxon>Actinomycetota</taxon>
        <taxon>Actinomycetes</taxon>
        <taxon>Micrococcales</taxon>
        <taxon>Bogoriellaceae</taxon>
        <taxon>Georgenia</taxon>
    </lineage>
</organism>
<dbReference type="EMBL" id="CP040899">
    <property type="protein sequence ID" value="QDB78822.1"/>
    <property type="molecule type" value="Genomic_DNA"/>
</dbReference>
<dbReference type="InterPro" id="IPR001647">
    <property type="entry name" value="HTH_TetR"/>
</dbReference>
<dbReference type="PANTHER" id="PTHR30055:SF209">
    <property type="entry name" value="POSSIBLE TRANSCRIPTIONAL REGULATORY PROTEIN (PROBABLY TETR-FAMILY)"/>
    <property type="match status" value="1"/>
</dbReference>
<reference evidence="7 8" key="1">
    <citation type="submission" date="2019-05" db="EMBL/GenBank/DDBJ databases">
        <title>Georgenia *** sp. nov., and Georgenia *** sp. nov., isolated from the intestinal contents of plateau pika (Ochotona curzoniae) in the Qinghai-Tibet plateau of China.</title>
        <authorList>
            <person name="Tian Z."/>
        </authorList>
    </citation>
    <scope>NUCLEOTIDE SEQUENCE [LARGE SCALE GENOMIC DNA]</scope>
    <source>
        <strain evidence="7 8">Z294</strain>
    </source>
</reference>
<feature type="DNA-binding region" description="H-T-H motif" evidence="4">
    <location>
        <begin position="32"/>
        <end position="51"/>
    </location>
</feature>